<evidence type="ECO:0000313" key="5">
    <source>
        <dbReference type="Proteomes" id="UP001163156"/>
    </source>
</evidence>
<dbReference type="InterPro" id="IPR008756">
    <property type="entry name" value="Peptidase_M56"/>
</dbReference>
<feature type="domain" description="Peptidase M56" evidence="3">
    <location>
        <begin position="166"/>
        <end position="259"/>
    </location>
</feature>
<feature type="compositionally biased region" description="Polar residues" evidence="1">
    <location>
        <begin position="759"/>
        <end position="772"/>
    </location>
</feature>
<accession>A0ABY6MG14</accession>
<proteinExistence type="predicted"/>
<feature type="transmembrane region" description="Helical" evidence="2">
    <location>
        <begin position="34"/>
        <end position="50"/>
    </location>
</feature>
<evidence type="ECO:0000256" key="2">
    <source>
        <dbReference type="SAM" id="Phobius"/>
    </source>
</evidence>
<keyword evidence="2" id="KW-0472">Membrane</keyword>
<protein>
    <submittedName>
        <fullName evidence="4">M56 family metallopeptidase</fullName>
    </submittedName>
</protein>
<evidence type="ECO:0000259" key="3">
    <source>
        <dbReference type="Pfam" id="PF05569"/>
    </source>
</evidence>
<feature type="region of interest" description="Disordered" evidence="1">
    <location>
        <begin position="756"/>
        <end position="788"/>
    </location>
</feature>
<feature type="transmembrane region" description="Helical" evidence="2">
    <location>
        <begin position="269"/>
        <end position="288"/>
    </location>
</feature>
<dbReference type="RefSeq" id="WP_264808853.1">
    <property type="nucleotide sequence ID" value="NZ_CP110226.1"/>
</dbReference>
<gene>
    <name evidence="4" type="ORF">OM944_17210</name>
</gene>
<dbReference type="CDD" id="cd07341">
    <property type="entry name" value="M56_BlaR1_MecR1_like"/>
    <property type="match status" value="1"/>
</dbReference>
<feature type="transmembrane region" description="Helical" evidence="2">
    <location>
        <begin position="95"/>
        <end position="113"/>
    </location>
</feature>
<organism evidence="4 5">
    <name type="scientific">Algoriphagus halophytocola</name>
    <dbReference type="NCBI Taxonomy" id="2991499"/>
    <lineage>
        <taxon>Bacteria</taxon>
        <taxon>Pseudomonadati</taxon>
        <taxon>Bacteroidota</taxon>
        <taxon>Cytophagia</taxon>
        <taxon>Cytophagales</taxon>
        <taxon>Cyclobacteriaceae</taxon>
        <taxon>Algoriphagus</taxon>
    </lineage>
</organism>
<dbReference type="PANTHER" id="PTHR34978:SF3">
    <property type="entry name" value="SLR0241 PROTEIN"/>
    <property type="match status" value="1"/>
</dbReference>
<dbReference type="EMBL" id="CP110226">
    <property type="protein sequence ID" value="UZD22384.1"/>
    <property type="molecule type" value="Genomic_DNA"/>
</dbReference>
<dbReference type="Proteomes" id="UP001163156">
    <property type="component" value="Chromosome"/>
</dbReference>
<feature type="transmembrane region" description="Helical" evidence="2">
    <location>
        <begin position="6"/>
        <end position="22"/>
    </location>
</feature>
<dbReference type="InterPro" id="IPR052173">
    <property type="entry name" value="Beta-lactam_resp_regulator"/>
</dbReference>
<sequence>MEYLLKSIACLLLLLLVHRVLLQREALHRFNRFFLLFSVVASFFIPLYTIEVPQEVSPSTTEVISEPIYFEATLQDLNQEQVFAAVPESPFNWEYLLFGLYGLISFVFLYRFGRNIKILVNKIQGNIKINYRGQTLVLLKEDSLPFSFLKYIFVSESDLENGKFTDAVFAHESTHIQEKHSWDNLFIEVLLVPFWFHPGLHWAKASIKLNHEFIADQIALRSTPLEKYESQLLAMMLSEQKYGLASSLNFSLTKKRFEMMKRKTVNSHSWIKVLVLVPVLGALVYIFSERVVGQPEDSNSEGEVSSLYFHSSQKNSDEISIQDEAKQKYYSQVKFLIETDQMQYEIKDFGQLSSDQKSRLALPSAVEAPPKRTPDDSVYQALKNGEEYGLWLDGKVLPNSDLDEIPRSEIVYFVTTPIHSNARSEEFPQPYQTKLFTEGFYQQIFGPDGQLSKPPMGTATFSGNAVYMFDIAYMEEPFTEYQNLYGKYEDLRNSKPHYIDKAEDEKGKLHSIFIKLAGMYDQFDSDLKQKITQPIPPIAPYVLLRKDGEVYYKLEKDLTDEERLQLSNKWDSVDKRASDYYSKHYSIVGQSQLTGSIQNQAIDKARYYLNATLLVKNSSGEFEEVQYDELPAEIQEMLPPAPNSPISKMPGAQEYESWKNSDDFAIWIDGSHVPNSELEKMKNTDVVFFMDSFVHENARSERFPQEHQVNIYTSKGYEEAFGEKSEFEDPLTEQHLIHIYPLEKRVYVQTVPKNEKVSGATTQEQSRSTQRIAGQDEKAQNPSKWPPGVKAETLRKEFQAYIDTNQEYEALRNQAPHFVKRSKAEQDRLNEMFSKVWSMYLQIPFHDKPKVKYPSRPFAPYMQLESNGEVYYKLAKDLTAEELEKYPPPPPPLTPADQIEDYKKVSYQYELMRNKGRNDASLSMEERNTLFLLYNELQLKFLRMGAPERREVKMVNFPYYRVEENGKNVFKAVSELSPEQRALNNC</sequence>
<keyword evidence="2" id="KW-1133">Transmembrane helix</keyword>
<evidence type="ECO:0000313" key="4">
    <source>
        <dbReference type="EMBL" id="UZD22384.1"/>
    </source>
</evidence>
<reference evidence="4" key="1">
    <citation type="submission" date="2022-10" db="EMBL/GenBank/DDBJ databases">
        <title>Algoriphagus sp. a novel bacteria isolate from halophytes salicornia europaea.</title>
        <authorList>
            <person name="Peng Y."/>
            <person name="Jiang L."/>
            <person name="Lee J."/>
        </authorList>
    </citation>
    <scope>NUCLEOTIDE SEQUENCE</scope>
    <source>
        <strain evidence="4">TR-M5</strain>
    </source>
</reference>
<dbReference type="Pfam" id="PF05569">
    <property type="entry name" value="Peptidase_M56"/>
    <property type="match status" value="1"/>
</dbReference>
<name>A0ABY6MG14_9BACT</name>
<keyword evidence="5" id="KW-1185">Reference proteome</keyword>
<dbReference type="PANTHER" id="PTHR34978">
    <property type="entry name" value="POSSIBLE SENSOR-TRANSDUCER PROTEIN BLAR"/>
    <property type="match status" value="1"/>
</dbReference>
<evidence type="ECO:0000256" key="1">
    <source>
        <dbReference type="SAM" id="MobiDB-lite"/>
    </source>
</evidence>
<keyword evidence="2" id="KW-0812">Transmembrane</keyword>